<evidence type="ECO:0000259" key="7">
    <source>
        <dbReference type="Pfam" id="PF04357"/>
    </source>
</evidence>
<evidence type="ECO:0000256" key="5">
    <source>
        <dbReference type="SAM" id="MobiDB-lite"/>
    </source>
</evidence>
<evidence type="ECO:0000313" key="8">
    <source>
        <dbReference type="EMBL" id="GAD88086.1"/>
    </source>
</evidence>
<dbReference type="PANTHER" id="PTHR36985">
    <property type="entry name" value="TRANSLOCATION AND ASSEMBLY MODULE SUBUNIT TAMB"/>
    <property type="match status" value="1"/>
</dbReference>
<dbReference type="eggNOG" id="COG2911">
    <property type="taxonomic scope" value="Bacteria"/>
</dbReference>
<feature type="transmembrane region" description="Helical" evidence="6">
    <location>
        <begin position="28"/>
        <end position="54"/>
    </location>
</feature>
<keyword evidence="4 6" id="KW-0472">Membrane</keyword>
<protein>
    <recommendedName>
        <fullName evidence="7">Translocation and assembly module TamB C-terminal domain-containing protein</fullName>
    </recommendedName>
</protein>
<evidence type="ECO:0000256" key="4">
    <source>
        <dbReference type="ARBA" id="ARBA00023136"/>
    </source>
</evidence>
<reference evidence="8 9" key="1">
    <citation type="submission" date="2013-11" db="EMBL/GenBank/DDBJ databases">
        <title>Whole genome shotgun sequence of Vibrio halioticoli NBRC 102217.</title>
        <authorList>
            <person name="Isaki S."/>
            <person name="Kimura A."/>
            <person name="Ohji S."/>
            <person name="Hosoyama A."/>
            <person name="Fujita N."/>
            <person name="Hashimoto M."/>
            <person name="Hosoyama Y."/>
            <person name="Yamazoe A."/>
        </authorList>
    </citation>
    <scope>NUCLEOTIDE SEQUENCE [LARGE SCALE GENOMIC DNA]</scope>
    <source>
        <strain evidence="8 9">NBRC 102217</strain>
    </source>
</reference>
<proteinExistence type="predicted"/>
<evidence type="ECO:0000256" key="3">
    <source>
        <dbReference type="ARBA" id="ARBA00022989"/>
    </source>
</evidence>
<dbReference type="PANTHER" id="PTHR36985:SF1">
    <property type="entry name" value="TRANSLOCATION AND ASSEMBLY MODULE SUBUNIT TAMB"/>
    <property type="match status" value="1"/>
</dbReference>
<dbReference type="GO" id="GO:0009306">
    <property type="term" value="P:protein secretion"/>
    <property type="evidence" value="ECO:0007669"/>
    <property type="project" value="InterPro"/>
</dbReference>
<dbReference type="EMBL" id="BAUJ01000003">
    <property type="protein sequence ID" value="GAD88086.1"/>
    <property type="molecule type" value="Genomic_DNA"/>
</dbReference>
<feature type="domain" description="Translocation and assembly module TamB C-terminal" evidence="7">
    <location>
        <begin position="944"/>
        <end position="1280"/>
    </location>
</feature>
<sequence length="1281" mass="138663">MTEPKKNNQANAAAPTPTKKKRPLWRRILWTLTHISLGVLALILLILILLWGLLFTNPGLNSILWAAEKFVPELKVESTEGALLTDFELHGIAYDNPDLTAALTADKLELDIQLRCLAEMKVCIKTLGVEGANFSLAQLPVSEDVAEEPSEPLTSISLPFGLGIDIERLYFNDISLDVLGNKAAWRTFESGAKMRFDNLILSPTIFDGGRVTLAPSKAEPPSSTPPPTTKASDAPTDINIVLPEIWIPLSATVQDITVTDFKITEPAVEITRAHLVGEAHGNNVTIQQFELVMPQLDLNLDATAELKGDYPLSLDLDAKIKQTTLAGQSLFLNAKGSAADLSLNAGLRDLVVADLDANLALLDPNIPFDIDLTKTKVQWPLRGEADYKAQIARLQAKGSLTQYALDLQAAAQGKQIPDVNLAVDGEGNLEQIDLKNINVQTLKGVIKGQVLANWAAPINWDAKLNLQHIQPGSYWPNAEGDISGDIETTGRLPTKGGWEVELSHLDIDGIFRNYPLNINGVLQAKDISGKGDFRVNTPGIVVAHGQNNIRVSGNLDQNWNIDTRLDIPEIKNTVPDASGKAIGLIQVRGPFATPEIIADVTATKIAWLDQLTVASVSLKGDVTPLPAPQGDLDVVVAGLQHLEQKVKRSEFSFSGSEENHRASFSIDSDVLQGGFSVQGSLDTKQGIQWKGELQDASLTTVQGEWVVDHSPKLAYDGNTQSVFVEAHCWLQADSKLCLDKDVNAGQSGEVFASIQSFNFSQVAALMPQDISVVGTVDATVRAKWSPSALPELEMKVDLPQGSVTQQLDRPLVVGWNRIDVTASLLKDDLKADWDIDLTDNGAVKGRVELDKVSKKDKQIDAQLQLQKITLDMLAPMFGEFSKVAADINSDIKLKGPVTKPQVFGDFRVENIIATGDISPVDITGGQVVATFSGYQGKLDSTIVTQDGDLLMKGDGDWQNIDDWRANLSLSANQLLVEVPPMVKAKVEPDIDVAISPGLIDVKGEVRLPWGRITVEELPPSAISVSSDEVIVNKDLQPLEESSKFPFEIKTNIKVVIGDDFLLSAFGLKGGLVGEMNVSQKNNAPFILGEVNIVDGKYRSFGQDLLIQEGKVQFNGPADLPYLSIKAIRNPDNTEDDVIAGIKVTGPADEPSIEVFSEPSMPQANALSYILRGQDLDSESGGNAMTTALIGLSLARSGRVVGEIGEAFGVSDLQLDTAGSGDDSQVTVSGYILPGLQVKYGVGIFESIGEFTFRYRLMKDLYLELVSGTDSAVDLLYQFEFD</sequence>
<organism evidence="8 9">
    <name type="scientific">Vibrio halioticoli NBRC 102217</name>
    <dbReference type="NCBI Taxonomy" id="1219072"/>
    <lineage>
        <taxon>Bacteria</taxon>
        <taxon>Pseudomonadati</taxon>
        <taxon>Pseudomonadota</taxon>
        <taxon>Gammaproteobacteria</taxon>
        <taxon>Vibrionales</taxon>
        <taxon>Vibrionaceae</taxon>
        <taxon>Vibrio</taxon>
    </lineage>
</organism>
<keyword evidence="2 6" id="KW-0812">Transmembrane</keyword>
<evidence type="ECO:0000256" key="1">
    <source>
        <dbReference type="ARBA" id="ARBA00004167"/>
    </source>
</evidence>
<keyword evidence="9" id="KW-1185">Reference proteome</keyword>
<gene>
    <name evidence="8" type="ORF">VHA01S_003_01620</name>
</gene>
<comment type="caution">
    <text evidence="8">The sequence shown here is derived from an EMBL/GenBank/DDBJ whole genome shotgun (WGS) entry which is preliminary data.</text>
</comment>
<feature type="region of interest" description="Disordered" evidence="5">
    <location>
        <begin position="212"/>
        <end position="234"/>
    </location>
</feature>
<name>V5FE18_9VIBR</name>
<dbReference type="InterPro" id="IPR007452">
    <property type="entry name" value="TamB_C"/>
</dbReference>
<evidence type="ECO:0000313" key="9">
    <source>
        <dbReference type="Proteomes" id="UP000017800"/>
    </source>
</evidence>
<accession>V5FE18</accession>
<dbReference type="GO" id="GO:0097347">
    <property type="term" value="C:TAM protein secretion complex"/>
    <property type="evidence" value="ECO:0007669"/>
    <property type="project" value="TreeGrafter"/>
</dbReference>
<dbReference type="Proteomes" id="UP000017800">
    <property type="component" value="Unassembled WGS sequence"/>
</dbReference>
<comment type="subcellular location">
    <subcellularLocation>
        <location evidence="1">Membrane</location>
        <topology evidence="1">Single-pass membrane protein</topology>
    </subcellularLocation>
</comment>
<dbReference type="RefSeq" id="WP_023402489.1">
    <property type="nucleotide sequence ID" value="NZ_BAUJ01000003.1"/>
</dbReference>
<dbReference type="Pfam" id="PF04357">
    <property type="entry name" value="TamB"/>
    <property type="match status" value="1"/>
</dbReference>
<evidence type="ECO:0000256" key="2">
    <source>
        <dbReference type="ARBA" id="ARBA00022692"/>
    </source>
</evidence>
<dbReference type="OrthoDB" id="5555605at2"/>
<dbReference type="GO" id="GO:0005886">
    <property type="term" value="C:plasma membrane"/>
    <property type="evidence" value="ECO:0007669"/>
    <property type="project" value="InterPro"/>
</dbReference>
<keyword evidence="3 6" id="KW-1133">Transmembrane helix</keyword>
<evidence type="ECO:0000256" key="6">
    <source>
        <dbReference type="SAM" id="Phobius"/>
    </source>
</evidence>